<dbReference type="KEGG" id="sdn:Sden_0203"/>
<gene>
    <name evidence="2" type="ordered locus">Sden_0203</name>
</gene>
<sequence length="116" mass="12480">MNFIKIILSAIVLFATSIAVNAEVSSGTVTVLRTTMDGQKTLYFKMNPMPAGVTQWLYVREGSGNAAGCQLITDDTMLQLAYSSLLAAKTAAQRITVGYCADSNGYGLVNQYIELD</sequence>
<evidence type="ECO:0000256" key="1">
    <source>
        <dbReference type="SAM" id="SignalP"/>
    </source>
</evidence>
<proteinExistence type="predicted"/>
<organism evidence="2 3">
    <name type="scientific">Shewanella denitrificans (strain OS217 / ATCC BAA-1090 / DSM 15013)</name>
    <dbReference type="NCBI Taxonomy" id="318161"/>
    <lineage>
        <taxon>Bacteria</taxon>
        <taxon>Pseudomonadati</taxon>
        <taxon>Pseudomonadota</taxon>
        <taxon>Gammaproteobacteria</taxon>
        <taxon>Alteromonadales</taxon>
        <taxon>Shewanellaceae</taxon>
        <taxon>Shewanella</taxon>
    </lineage>
</organism>
<dbReference type="RefSeq" id="WP_011494667.1">
    <property type="nucleotide sequence ID" value="NC_007954.1"/>
</dbReference>
<dbReference type="EMBL" id="CP000302">
    <property type="protein sequence ID" value="ABE53500.1"/>
    <property type="molecule type" value="Genomic_DNA"/>
</dbReference>
<protein>
    <recommendedName>
        <fullName evidence="4">Orphan protein</fullName>
    </recommendedName>
</protein>
<evidence type="ECO:0000313" key="3">
    <source>
        <dbReference type="Proteomes" id="UP000001982"/>
    </source>
</evidence>
<dbReference type="STRING" id="318161.Sden_0203"/>
<feature type="chain" id="PRO_5004181708" description="Orphan protein" evidence="1">
    <location>
        <begin position="23"/>
        <end position="116"/>
    </location>
</feature>
<keyword evidence="1" id="KW-0732">Signal</keyword>
<dbReference type="OrthoDB" id="9886073at2"/>
<dbReference type="AlphaFoldDB" id="Q12SS6"/>
<feature type="signal peptide" evidence="1">
    <location>
        <begin position="1"/>
        <end position="22"/>
    </location>
</feature>
<accession>Q12SS6</accession>
<evidence type="ECO:0000313" key="2">
    <source>
        <dbReference type="EMBL" id="ABE53500.1"/>
    </source>
</evidence>
<name>Q12SS6_SHEDO</name>
<evidence type="ECO:0008006" key="4">
    <source>
        <dbReference type="Google" id="ProtNLM"/>
    </source>
</evidence>
<keyword evidence="3" id="KW-1185">Reference proteome</keyword>
<reference evidence="2 3" key="1">
    <citation type="submission" date="2006-03" db="EMBL/GenBank/DDBJ databases">
        <title>Complete sequence of Shewanella denitrificans OS217.</title>
        <authorList>
            <consortium name="US DOE Joint Genome Institute"/>
            <person name="Copeland A."/>
            <person name="Lucas S."/>
            <person name="Lapidus A."/>
            <person name="Barry K."/>
            <person name="Detter J.C."/>
            <person name="Glavina del Rio T."/>
            <person name="Hammon N."/>
            <person name="Israni S."/>
            <person name="Dalin E."/>
            <person name="Tice H."/>
            <person name="Pitluck S."/>
            <person name="Brettin T."/>
            <person name="Bruce D."/>
            <person name="Han C."/>
            <person name="Tapia R."/>
            <person name="Gilna P."/>
            <person name="Kiss H."/>
            <person name="Schmutz J."/>
            <person name="Larimer F."/>
            <person name="Land M."/>
            <person name="Hauser L."/>
            <person name="Kyrpides N."/>
            <person name="Lykidis A."/>
            <person name="Richardson P."/>
        </authorList>
    </citation>
    <scope>NUCLEOTIDE SEQUENCE [LARGE SCALE GENOMIC DNA]</scope>
    <source>
        <strain evidence="3">OS217 / ATCC BAA-1090 / DSM 15013</strain>
    </source>
</reference>
<dbReference type="HOGENOM" id="CLU_2095197_0_0_6"/>
<dbReference type="Proteomes" id="UP000001982">
    <property type="component" value="Chromosome"/>
</dbReference>